<reference evidence="17" key="2">
    <citation type="submission" date="2020-09" db="EMBL/GenBank/DDBJ databases">
        <authorList>
            <person name="Sun Q."/>
            <person name="Zhou Y."/>
        </authorList>
    </citation>
    <scope>NUCLEOTIDE SEQUENCE</scope>
    <source>
        <strain evidence="17">CGMCC 1.12785</strain>
    </source>
</reference>
<comment type="function">
    <text evidence="8">Catalyzes the NADPH-dependent reduction of glutamyl-tRNA(Glu) to glutamate 1-semialdehyde (GSA).</text>
</comment>
<dbReference type="GO" id="GO:0050661">
    <property type="term" value="F:NADP binding"/>
    <property type="evidence" value="ECO:0007669"/>
    <property type="project" value="InterPro"/>
</dbReference>
<comment type="similarity">
    <text evidence="2 8 13">Belongs to the glutamyl-tRNA reductase family.</text>
</comment>
<dbReference type="InterPro" id="IPR000343">
    <property type="entry name" value="4pyrrol_synth_GluRdtase"/>
</dbReference>
<evidence type="ECO:0000256" key="5">
    <source>
        <dbReference type="ARBA" id="ARBA00023002"/>
    </source>
</evidence>
<evidence type="ECO:0000256" key="10">
    <source>
        <dbReference type="PIRSR" id="PIRSR000445-2"/>
    </source>
</evidence>
<evidence type="ECO:0000256" key="8">
    <source>
        <dbReference type="HAMAP-Rule" id="MF_00087"/>
    </source>
</evidence>
<feature type="binding site" evidence="8 10">
    <location>
        <position position="120"/>
    </location>
    <ligand>
        <name>substrate</name>
    </ligand>
</feature>
<keyword evidence="18" id="KW-1185">Reference proteome</keyword>
<dbReference type="HAMAP" id="MF_00087">
    <property type="entry name" value="Glu_tRNA_reductase"/>
    <property type="match status" value="1"/>
</dbReference>
<dbReference type="NCBIfam" id="TIGR01035">
    <property type="entry name" value="hemA"/>
    <property type="match status" value="1"/>
</dbReference>
<keyword evidence="5 8" id="KW-0560">Oxidoreductase</keyword>
<dbReference type="Pfam" id="PF05201">
    <property type="entry name" value="GlutR_N"/>
    <property type="match status" value="1"/>
</dbReference>
<comment type="catalytic activity">
    <reaction evidence="7 8 13">
        <text>(S)-4-amino-5-oxopentanoate + tRNA(Glu) + NADP(+) = L-glutamyl-tRNA(Glu) + NADPH + H(+)</text>
        <dbReference type="Rhea" id="RHEA:12344"/>
        <dbReference type="Rhea" id="RHEA-COMP:9663"/>
        <dbReference type="Rhea" id="RHEA-COMP:9680"/>
        <dbReference type="ChEBI" id="CHEBI:15378"/>
        <dbReference type="ChEBI" id="CHEBI:57501"/>
        <dbReference type="ChEBI" id="CHEBI:57783"/>
        <dbReference type="ChEBI" id="CHEBI:58349"/>
        <dbReference type="ChEBI" id="CHEBI:78442"/>
        <dbReference type="ChEBI" id="CHEBI:78520"/>
        <dbReference type="EC" id="1.2.1.70"/>
    </reaction>
</comment>
<reference evidence="17" key="1">
    <citation type="journal article" date="2014" name="Int. J. Syst. Evol. Microbiol.">
        <title>Complete genome sequence of Corynebacterium casei LMG S-19264T (=DSM 44701T), isolated from a smear-ripened cheese.</title>
        <authorList>
            <consortium name="US DOE Joint Genome Institute (JGI-PGF)"/>
            <person name="Walter F."/>
            <person name="Albersmeier A."/>
            <person name="Kalinowski J."/>
            <person name="Ruckert C."/>
        </authorList>
    </citation>
    <scope>NUCLEOTIDE SEQUENCE</scope>
    <source>
        <strain evidence="17">CGMCC 1.12785</strain>
    </source>
</reference>
<dbReference type="InterPro" id="IPR018214">
    <property type="entry name" value="GluRdtase_CS"/>
</dbReference>
<sequence>MALLILGLSHRSAPMPVLDAAALDAAAGERLREAVLAGSYVNGLGLLSTCNRLELIADVSAFHGGLADLGSALVDTVGIDWQTLAPHLYAHYDERAMEHLLHVACGLDSMALGEAQILGQVRQVLSEGQRRKELTGELSQALQQALRIGKRAHAETELDSVARSLLGTALDSAPGVIGDYAKAKALVVGAGAMSGLVVASLAKLGLNRISIVNRSLDRAERLAAGVGGRALPLTPETLETEIADADLIVSCTGARGAVITPDLVRRVPGRPAFVVDLALPRDVAPEVGEMEDVTLIGLDDLAERLREAPHSGDKVTAVIAQVRAIIAQEMNRLGAERRAREIGPAVAALRSRAAEVLELEIARLRSKIGRDADERVLAEAETAMRRVADKILHTPTVRAKELAADAQGVDYAALLGVLFDLPSGDGVKGHVAGQHIGGIDPAHVRLAGNRSDEDTVLRAFGGREAAS</sequence>
<dbReference type="Gene3D" id="3.30.460.30">
    <property type="entry name" value="Glutamyl-tRNA reductase, N-terminal domain"/>
    <property type="match status" value="1"/>
</dbReference>
<feature type="binding site" evidence="8 10">
    <location>
        <begin position="114"/>
        <end position="116"/>
    </location>
    <ligand>
        <name>substrate</name>
    </ligand>
</feature>
<evidence type="ECO:0000256" key="3">
    <source>
        <dbReference type="ARBA" id="ARBA00012970"/>
    </source>
</evidence>
<evidence type="ECO:0000256" key="9">
    <source>
        <dbReference type="PIRSR" id="PIRSR000445-1"/>
    </source>
</evidence>
<dbReference type="InterPro" id="IPR015896">
    <property type="entry name" value="4pyrrol_synth_GluRdtase_dimer"/>
</dbReference>
<comment type="pathway">
    <text evidence="1 8 13">Porphyrin-containing compound metabolism; protoporphyrin-IX biosynthesis; 5-aminolevulinate from L-glutamyl-tRNA(Glu): step 1/2.</text>
</comment>
<dbReference type="PROSITE" id="PS00747">
    <property type="entry name" value="GLUTR"/>
    <property type="match status" value="1"/>
</dbReference>
<dbReference type="GO" id="GO:0019353">
    <property type="term" value="P:protoporphyrinogen IX biosynthetic process from glutamate"/>
    <property type="evidence" value="ECO:0007669"/>
    <property type="project" value="TreeGrafter"/>
</dbReference>
<evidence type="ECO:0000256" key="11">
    <source>
        <dbReference type="PIRSR" id="PIRSR000445-3"/>
    </source>
</evidence>
<dbReference type="Proteomes" id="UP000616114">
    <property type="component" value="Unassembled WGS sequence"/>
</dbReference>
<dbReference type="PANTHER" id="PTHR43013:SF1">
    <property type="entry name" value="GLUTAMYL-TRNA REDUCTASE"/>
    <property type="match status" value="1"/>
</dbReference>
<comment type="domain">
    <text evidence="8">Possesses an unusual extended V-shaped dimeric structure with each monomer consisting of three distinct domains arranged along a curved 'spinal' alpha-helix. The N-terminal catalytic domain specifically recognizes the glutamate moiety of the substrate. The second domain is the NADPH-binding domain, and the third C-terminal domain is responsible for dimerization.</text>
</comment>
<dbReference type="EMBL" id="BMFY01000001">
    <property type="protein sequence ID" value="GGA02119.1"/>
    <property type="molecule type" value="Genomic_DNA"/>
</dbReference>
<keyword evidence="4 8" id="KW-0521">NADP</keyword>
<dbReference type="SUPFAM" id="SSF69742">
    <property type="entry name" value="Glutamyl tRNA-reductase catalytic, N-terminal domain"/>
    <property type="match status" value="1"/>
</dbReference>
<evidence type="ECO:0000256" key="1">
    <source>
        <dbReference type="ARBA" id="ARBA00005059"/>
    </source>
</evidence>
<feature type="binding site" evidence="8 10">
    <location>
        <position position="109"/>
    </location>
    <ligand>
        <name>substrate</name>
    </ligand>
</feature>
<evidence type="ECO:0000256" key="13">
    <source>
        <dbReference type="RuleBase" id="RU000584"/>
    </source>
</evidence>
<dbReference type="FunFam" id="3.30.460.30:FF:000001">
    <property type="entry name" value="Glutamyl-tRNA reductase"/>
    <property type="match status" value="1"/>
</dbReference>
<comment type="subunit">
    <text evidence="8">Homodimer.</text>
</comment>
<name>A0A8J2TUL4_9MICO</name>
<evidence type="ECO:0000256" key="12">
    <source>
        <dbReference type="PIRSR" id="PIRSR000445-4"/>
    </source>
</evidence>
<gene>
    <name evidence="8 17" type="primary">hemA</name>
    <name evidence="17" type="ORF">GCM10011333_00810</name>
</gene>
<dbReference type="RefSeq" id="WP_188548948.1">
    <property type="nucleotide sequence ID" value="NZ_BMFY01000001.1"/>
</dbReference>
<evidence type="ECO:0000256" key="2">
    <source>
        <dbReference type="ARBA" id="ARBA00005916"/>
    </source>
</evidence>
<evidence type="ECO:0000256" key="4">
    <source>
        <dbReference type="ARBA" id="ARBA00022857"/>
    </source>
</evidence>
<dbReference type="InterPro" id="IPR036291">
    <property type="entry name" value="NAD(P)-bd_dom_sf"/>
</dbReference>
<dbReference type="InterPro" id="IPR036343">
    <property type="entry name" value="GluRdtase_N_sf"/>
</dbReference>
<feature type="binding site" evidence="8 11">
    <location>
        <begin position="189"/>
        <end position="194"/>
    </location>
    <ligand>
        <name>NADP(+)</name>
        <dbReference type="ChEBI" id="CHEBI:58349"/>
    </ligand>
</feature>
<comment type="miscellaneous">
    <text evidence="8">During catalysis, the active site Cys acts as a nucleophile attacking the alpha-carbonyl group of tRNA-bound glutamate with the formation of a thioester intermediate between enzyme and glutamate, and the concomitant release of tRNA(Glu). The thioester intermediate is finally reduced by direct hydride transfer from NADPH, to form the product GSA.</text>
</comment>
<comment type="caution">
    <text evidence="17">The sequence shown here is derived from an EMBL/GenBank/DDBJ whole genome shotgun (WGS) entry which is preliminary data.</text>
</comment>
<dbReference type="EC" id="1.2.1.70" evidence="3 8"/>
<dbReference type="Pfam" id="PF00745">
    <property type="entry name" value="GlutR_dimer"/>
    <property type="match status" value="1"/>
</dbReference>
<dbReference type="GO" id="GO:0008883">
    <property type="term" value="F:glutamyl-tRNA reductase activity"/>
    <property type="evidence" value="ECO:0007669"/>
    <property type="project" value="UniProtKB-UniRule"/>
</dbReference>
<evidence type="ECO:0000259" key="14">
    <source>
        <dbReference type="Pfam" id="PF00745"/>
    </source>
</evidence>
<dbReference type="InterPro" id="IPR036453">
    <property type="entry name" value="GluRdtase_dimer_dom_sf"/>
</dbReference>
<dbReference type="PANTHER" id="PTHR43013">
    <property type="entry name" value="GLUTAMYL-TRNA REDUCTASE"/>
    <property type="match status" value="1"/>
</dbReference>
<dbReference type="UniPathway" id="UPA00251">
    <property type="reaction ID" value="UER00316"/>
</dbReference>
<organism evidence="17 18">
    <name type="scientific">Sediminivirga luteola</name>
    <dbReference type="NCBI Taxonomy" id="1774748"/>
    <lineage>
        <taxon>Bacteria</taxon>
        <taxon>Bacillati</taxon>
        <taxon>Actinomycetota</taxon>
        <taxon>Actinomycetes</taxon>
        <taxon>Micrococcales</taxon>
        <taxon>Brevibacteriaceae</taxon>
        <taxon>Sediminivirga</taxon>
    </lineage>
</organism>
<keyword evidence="6 8" id="KW-0627">Porphyrin biosynthesis</keyword>
<dbReference type="SUPFAM" id="SSF51735">
    <property type="entry name" value="NAD(P)-binding Rossmann-fold domains"/>
    <property type="match status" value="1"/>
</dbReference>
<feature type="site" description="Important for activity" evidence="8 12">
    <location>
        <position position="99"/>
    </location>
</feature>
<dbReference type="Pfam" id="PF01488">
    <property type="entry name" value="Shikimate_DH"/>
    <property type="match status" value="1"/>
</dbReference>
<feature type="binding site" evidence="8 10">
    <location>
        <begin position="49"/>
        <end position="52"/>
    </location>
    <ligand>
        <name>substrate</name>
    </ligand>
</feature>
<proteinExistence type="inferred from homology"/>
<feature type="domain" description="Tetrapyrrole biosynthesis glutamyl-tRNA reductase dimerisation" evidence="14">
    <location>
        <begin position="321"/>
        <end position="421"/>
    </location>
</feature>
<evidence type="ECO:0000313" key="17">
    <source>
        <dbReference type="EMBL" id="GGA02119.1"/>
    </source>
</evidence>
<dbReference type="PIRSF" id="PIRSF000445">
    <property type="entry name" value="4pyrrol_synth_GluRdtase"/>
    <property type="match status" value="1"/>
</dbReference>
<dbReference type="InterPro" id="IPR006151">
    <property type="entry name" value="Shikm_DH/Glu-tRNA_Rdtase"/>
</dbReference>
<accession>A0A8J2TUL4</accession>
<evidence type="ECO:0000256" key="6">
    <source>
        <dbReference type="ARBA" id="ARBA00023244"/>
    </source>
</evidence>
<evidence type="ECO:0000259" key="16">
    <source>
        <dbReference type="Pfam" id="PF05201"/>
    </source>
</evidence>
<feature type="domain" description="Quinate/shikimate 5-dehydrogenase/glutamyl-tRNA reductase" evidence="15">
    <location>
        <begin position="177"/>
        <end position="303"/>
    </location>
</feature>
<dbReference type="AlphaFoldDB" id="A0A8J2TUL4"/>
<feature type="domain" description="Glutamyl-tRNA reductase N-terminal" evidence="16">
    <location>
        <begin position="6"/>
        <end position="156"/>
    </location>
</feature>
<dbReference type="Gene3D" id="3.40.50.720">
    <property type="entry name" value="NAD(P)-binding Rossmann-like Domain"/>
    <property type="match status" value="1"/>
</dbReference>
<dbReference type="InterPro" id="IPR015895">
    <property type="entry name" value="4pyrrol_synth_GluRdtase_N"/>
</dbReference>
<protein>
    <recommendedName>
        <fullName evidence="3 8">Glutamyl-tRNA reductase</fullName>
        <shortName evidence="8">GluTR</shortName>
        <ecNumber evidence="3 8">1.2.1.70</ecNumber>
    </recommendedName>
</protein>
<dbReference type="SUPFAM" id="SSF69075">
    <property type="entry name" value="Glutamyl tRNA-reductase dimerization domain"/>
    <property type="match status" value="1"/>
</dbReference>
<evidence type="ECO:0000256" key="7">
    <source>
        <dbReference type="ARBA" id="ARBA00047464"/>
    </source>
</evidence>
<evidence type="ECO:0000313" key="18">
    <source>
        <dbReference type="Proteomes" id="UP000616114"/>
    </source>
</evidence>
<feature type="active site" description="Nucleophile" evidence="8 9">
    <location>
        <position position="50"/>
    </location>
</feature>
<evidence type="ECO:0000259" key="15">
    <source>
        <dbReference type="Pfam" id="PF01488"/>
    </source>
</evidence>